<keyword evidence="3" id="KW-1185">Reference proteome</keyword>
<evidence type="ECO:0000313" key="2">
    <source>
        <dbReference type="EMBL" id="UPQ80461.1"/>
    </source>
</evidence>
<dbReference type="RefSeq" id="WP_248436355.1">
    <property type="nucleotide sequence ID" value="NZ_CP096205.1"/>
</dbReference>
<evidence type="ECO:0000313" key="3">
    <source>
        <dbReference type="Proteomes" id="UP000830583"/>
    </source>
</evidence>
<protein>
    <submittedName>
        <fullName evidence="2">Uncharacterized protein</fullName>
    </submittedName>
</protein>
<feature type="transmembrane region" description="Helical" evidence="1">
    <location>
        <begin position="17"/>
        <end position="34"/>
    </location>
</feature>
<name>A0ABY4KI49_9FLAO</name>
<proteinExistence type="predicted"/>
<dbReference type="EMBL" id="CP096205">
    <property type="protein sequence ID" value="UPQ80461.1"/>
    <property type="molecule type" value="Genomic_DNA"/>
</dbReference>
<evidence type="ECO:0000256" key="1">
    <source>
        <dbReference type="SAM" id="Phobius"/>
    </source>
</evidence>
<keyword evidence="1" id="KW-0472">Membrane</keyword>
<dbReference type="Proteomes" id="UP000830583">
    <property type="component" value="Chromosome"/>
</dbReference>
<reference evidence="2" key="1">
    <citation type="submission" date="2022-04" db="EMBL/GenBank/DDBJ databases">
        <title>Consumption of N2O by Flavobacterium azooxidireducens sp. nov. isolated from Decomposing Leaf Litter of Phragmites australis (Cav.).</title>
        <authorList>
            <person name="Behrendt U."/>
            <person name="Spanner T."/>
            <person name="Augustin J."/>
            <person name="Horn M.A."/>
            <person name="Kolb S."/>
            <person name="Ulrich A."/>
        </authorList>
    </citation>
    <scope>NUCLEOTIDE SEQUENCE</scope>
    <source>
        <strain evidence="2">IGB 4-14</strain>
    </source>
</reference>
<accession>A0ABY4KI49</accession>
<gene>
    <name evidence="2" type="ORF">M0M57_06380</name>
</gene>
<sequence length="176" mass="20602">MKKQNNGHSDMVLGSKINFFLGFLLLIIVIVLVFKFSNGNNLKDSCLNEQYIPIESLSVGAEFDFKKVFNCKPWDYIIVIDKVNLINRINIFFKTGKILPNYEYEEYPDHTYFLFFFDNGSIISKPIHFGSPNFIFVEGFNSNFMKIEKENSIFINTPYKTTDFDLFTFESKNKTE</sequence>
<keyword evidence="1" id="KW-0812">Transmembrane</keyword>
<organism evidence="2 3">
    <name type="scientific">Flavobacterium azooxidireducens</name>
    <dbReference type="NCBI Taxonomy" id="1871076"/>
    <lineage>
        <taxon>Bacteria</taxon>
        <taxon>Pseudomonadati</taxon>
        <taxon>Bacteroidota</taxon>
        <taxon>Flavobacteriia</taxon>
        <taxon>Flavobacteriales</taxon>
        <taxon>Flavobacteriaceae</taxon>
        <taxon>Flavobacterium</taxon>
    </lineage>
</organism>
<keyword evidence="1" id="KW-1133">Transmembrane helix</keyword>